<keyword evidence="3" id="KW-1185">Reference proteome</keyword>
<dbReference type="InterPro" id="IPR027417">
    <property type="entry name" value="P-loop_NTPase"/>
</dbReference>
<dbReference type="PANTHER" id="PTHR10285">
    <property type="entry name" value="URIDINE KINASE"/>
    <property type="match status" value="1"/>
</dbReference>
<proteinExistence type="predicted"/>
<dbReference type="InterPro" id="IPR006083">
    <property type="entry name" value="PRK/URK"/>
</dbReference>
<dbReference type="RefSeq" id="WP_425426552.1">
    <property type="nucleotide sequence ID" value="NZ_FPBV01000017.1"/>
</dbReference>
<evidence type="ECO:0000313" key="3">
    <source>
        <dbReference type="Proteomes" id="UP000183508"/>
    </source>
</evidence>
<gene>
    <name evidence="2" type="ORF">SAMN05421543_11789</name>
</gene>
<dbReference type="EMBL" id="FPBV01000017">
    <property type="protein sequence ID" value="SFU99041.1"/>
    <property type="molecule type" value="Genomic_DNA"/>
</dbReference>
<accession>A0A1I7KNP5</accession>
<dbReference type="GO" id="GO:0005524">
    <property type="term" value="F:ATP binding"/>
    <property type="evidence" value="ECO:0007669"/>
    <property type="project" value="InterPro"/>
</dbReference>
<feature type="domain" description="Phosphoribulokinase/uridine kinase" evidence="1">
    <location>
        <begin position="22"/>
        <end position="158"/>
    </location>
</feature>
<dbReference type="Gene3D" id="3.40.50.300">
    <property type="entry name" value="P-loop containing nucleotide triphosphate hydrolases"/>
    <property type="match status" value="1"/>
</dbReference>
<dbReference type="Pfam" id="PF00485">
    <property type="entry name" value="PRK"/>
    <property type="match status" value="1"/>
</dbReference>
<evidence type="ECO:0000259" key="1">
    <source>
        <dbReference type="Pfam" id="PF00485"/>
    </source>
</evidence>
<protein>
    <submittedName>
        <fullName evidence="2">Uridine kinase</fullName>
    </submittedName>
</protein>
<keyword evidence="2" id="KW-0808">Transferase</keyword>
<dbReference type="GO" id="GO:0016301">
    <property type="term" value="F:kinase activity"/>
    <property type="evidence" value="ECO:0007669"/>
    <property type="project" value="UniProtKB-KW"/>
</dbReference>
<evidence type="ECO:0000313" key="2">
    <source>
        <dbReference type="EMBL" id="SFU99041.1"/>
    </source>
</evidence>
<dbReference type="SUPFAM" id="SSF52540">
    <property type="entry name" value="P-loop containing nucleoside triphosphate hydrolases"/>
    <property type="match status" value="1"/>
</dbReference>
<keyword evidence="2" id="KW-0418">Kinase</keyword>
<dbReference type="STRING" id="392015.SAMN05421543_11789"/>
<reference evidence="3" key="1">
    <citation type="submission" date="2016-10" db="EMBL/GenBank/DDBJ databases">
        <authorList>
            <person name="Varghese N."/>
        </authorList>
    </citation>
    <scope>NUCLEOTIDE SEQUENCE [LARGE SCALE GENOMIC DNA]</scope>
    <source>
        <strain evidence="3">DSM 17980</strain>
    </source>
</reference>
<name>A0A1I7KNP5_9BACL</name>
<organism evidence="2 3">
    <name type="scientific">Alicyclobacillus macrosporangiidus</name>
    <dbReference type="NCBI Taxonomy" id="392015"/>
    <lineage>
        <taxon>Bacteria</taxon>
        <taxon>Bacillati</taxon>
        <taxon>Bacillota</taxon>
        <taxon>Bacilli</taxon>
        <taxon>Bacillales</taxon>
        <taxon>Alicyclobacillaceae</taxon>
        <taxon>Alicyclobacillus</taxon>
    </lineage>
</organism>
<dbReference type="Proteomes" id="UP000183508">
    <property type="component" value="Unassembled WGS sequence"/>
</dbReference>
<dbReference type="NCBIfam" id="NF005807">
    <property type="entry name" value="PRK07667.1"/>
    <property type="match status" value="1"/>
</dbReference>
<dbReference type="AlphaFoldDB" id="A0A1I7KNP5"/>
<sequence length="199" mass="23780">MRDIVSEILVEIHKRHVGERFILGIDGLSRSGKTTLAEALRDELLRAGQNVCVFHMDNHIVDRNKRYHTGHEPWYEYYALQWDVEYLRENLFMKLRRSREIILNFYNDDLNKQFVKTVLIPDRCVVIVEGVFLQRPAWREFLDYCVYLDCPREVRFARERASVQAAIEKFKNRYWKAEDHYLESVRPLAAANMVVSTRQ</sequence>